<name>A0A0M0KA99_9EUKA</name>
<proteinExistence type="predicted"/>
<evidence type="ECO:0000256" key="1">
    <source>
        <dbReference type="SAM" id="MobiDB-lite"/>
    </source>
</evidence>
<comment type="caution">
    <text evidence="2">The sequence shown here is derived from an EMBL/GenBank/DDBJ whole genome shotgun (WGS) entry which is preliminary data.</text>
</comment>
<reference evidence="3" key="1">
    <citation type="journal article" date="2015" name="PLoS Genet.">
        <title>Genome Sequence and Transcriptome Analyses of Chrysochromulina tobin: Metabolic Tools for Enhanced Algal Fitness in the Prominent Order Prymnesiales (Haptophyceae).</title>
        <authorList>
            <person name="Hovde B.T."/>
            <person name="Deodato C.R."/>
            <person name="Hunsperger H.M."/>
            <person name="Ryken S.A."/>
            <person name="Yost W."/>
            <person name="Jha R.K."/>
            <person name="Patterson J."/>
            <person name="Monnat R.J. Jr."/>
            <person name="Barlow S.B."/>
            <person name="Starkenburg S.R."/>
            <person name="Cattolico R.A."/>
        </authorList>
    </citation>
    <scope>NUCLEOTIDE SEQUENCE</scope>
    <source>
        <strain evidence="3">CCMP291</strain>
    </source>
</reference>
<sequence>MTIASKDKKPTLQLVYMQANALHQGEQFDVTCFSGATRKDLRSLAELEVDPVAQIVTVIIDVITDKGATHFVKAGSGSVDESKDDEDEDDEDKDDNVGDEDKDKDVLQDG</sequence>
<dbReference type="AlphaFoldDB" id="A0A0M0KA99"/>
<organism evidence="2 3">
    <name type="scientific">Chrysochromulina tobinii</name>
    <dbReference type="NCBI Taxonomy" id="1460289"/>
    <lineage>
        <taxon>Eukaryota</taxon>
        <taxon>Haptista</taxon>
        <taxon>Haptophyta</taxon>
        <taxon>Prymnesiophyceae</taxon>
        <taxon>Prymnesiales</taxon>
        <taxon>Chrysochromulinaceae</taxon>
        <taxon>Chrysochromulina</taxon>
    </lineage>
</organism>
<keyword evidence="3" id="KW-1185">Reference proteome</keyword>
<evidence type="ECO:0000313" key="3">
    <source>
        <dbReference type="Proteomes" id="UP000037460"/>
    </source>
</evidence>
<feature type="compositionally biased region" description="Acidic residues" evidence="1">
    <location>
        <begin position="82"/>
        <end position="94"/>
    </location>
</feature>
<feature type="compositionally biased region" description="Basic and acidic residues" evidence="1">
    <location>
        <begin position="95"/>
        <end position="110"/>
    </location>
</feature>
<accession>A0A0M0KA99</accession>
<protein>
    <submittedName>
        <fullName evidence="2">Uncharacterized protein</fullName>
    </submittedName>
</protein>
<dbReference type="Proteomes" id="UP000037460">
    <property type="component" value="Unassembled WGS sequence"/>
</dbReference>
<feature type="region of interest" description="Disordered" evidence="1">
    <location>
        <begin position="73"/>
        <end position="110"/>
    </location>
</feature>
<dbReference type="EMBL" id="JWZX01000775">
    <property type="protein sequence ID" value="KOO35724.1"/>
    <property type="molecule type" value="Genomic_DNA"/>
</dbReference>
<evidence type="ECO:0000313" key="2">
    <source>
        <dbReference type="EMBL" id="KOO35724.1"/>
    </source>
</evidence>
<gene>
    <name evidence="2" type="ORF">Ctob_016734</name>
</gene>